<reference evidence="4 5" key="1">
    <citation type="journal article" date="2018" name="Nat. Biotechnol.">
        <title>A standardized bacterial taxonomy based on genome phylogeny substantially revises the tree of life.</title>
        <authorList>
            <person name="Parks D.H."/>
            <person name="Chuvochina M."/>
            <person name="Waite D.W."/>
            <person name="Rinke C."/>
            <person name="Skarshewski A."/>
            <person name="Chaumeil P.A."/>
            <person name="Hugenholtz P."/>
        </authorList>
    </citation>
    <scope>NUCLEOTIDE SEQUENCE [LARGE SCALE GENOMIC DNA]</scope>
    <source>
        <strain evidence="4">UBA9158</strain>
    </source>
</reference>
<gene>
    <name evidence="4" type="ORF">DCP75_06710</name>
</gene>
<organism evidence="4 5">
    <name type="scientific">Haliea salexigens</name>
    <dbReference type="NCBI Taxonomy" id="287487"/>
    <lineage>
        <taxon>Bacteria</taxon>
        <taxon>Pseudomonadati</taxon>
        <taxon>Pseudomonadota</taxon>
        <taxon>Gammaproteobacteria</taxon>
        <taxon>Cellvibrionales</taxon>
        <taxon>Halieaceae</taxon>
        <taxon>Haliea</taxon>
    </lineage>
</organism>
<dbReference type="AlphaFoldDB" id="A0A3C1KL42"/>
<evidence type="ECO:0000256" key="1">
    <source>
        <dbReference type="ARBA" id="ARBA00022741"/>
    </source>
</evidence>
<sequence>MTDQQTLLELRDINLVYRAQPALRQLNWTLQSGQHWACVGPNGSGKTSLARILSHQATHFSGSYHSSPQLLANGVAYVCFEQAQALCARDRKLDDSEYRADAADPGTRVRDIILDGKPADEQFQAWITRLRIEHILDRGLRYISTGEMRKTLLVRALLSNPALLILDSPLDGLDHASQQAMHSAIEALLEGQQSLLILCRQLEDIPRGVDRVLVLDDGQVLCQGEPDAVMESAEVQQLLAPPLPPFTALPSPAPRPYQLPQGPLLELRDVGVRYGELTVLQQLNWRFDRHQHCCVSGPNGCGKTTLLSLITGDNHKAYGQDITLFGRKRGSGESIWEIKQKYGQLDTQLQLNFARSMKVVEVVVSGFFDSVGLFDDWGDLQRRGAEAWLTALGIGDLASHSYDTLSFGLQRMVLLARAMVKSPLILLLDEPTLGLDGSHRRRLLQAIDHIAAHSDTQIIFVSHSAGDIPACINQQLRFEPSAEGFQVICENR</sequence>
<name>A0A3C1KL42_9GAMM</name>
<evidence type="ECO:0000259" key="3">
    <source>
        <dbReference type="PROSITE" id="PS50893"/>
    </source>
</evidence>
<dbReference type="InterPro" id="IPR003439">
    <property type="entry name" value="ABC_transporter-like_ATP-bd"/>
</dbReference>
<dbReference type="PANTHER" id="PTHR43158">
    <property type="entry name" value="SKFA PEPTIDE EXPORT ATP-BINDING PROTEIN SKFE"/>
    <property type="match status" value="1"/>
</dbReference>
<dbReference type="Pfam" id="PF00005">
    <property type="entry name" value="ABC_tran"/>
    <property type="match status" value="2"/>
</dbReference>
<evidence type="ECO:0000313" key="5">
    <source>
        <dbReference type="Proteomes" id="UP000259273"/>
    </source>
</evidence>
<keyword evidence="2 4" id="KW-0067">ATP-binding</keyword>
<dbReference type="Proteomes" id="UP000259273">
    <property type="component" value="Unassembled WGS sequence"/>
</dbReference>
<dbReference type="EMBL" id="DMND01000094">
    <property type="protein sequence ID" value="HAN27397.1"/>
    <property type="molecule type" value="Genomic_DNA"/>
</dbReference>
<evidence type="ECO:0000313" key="4">
    <source>
        <dbReference type="EMBL" id="HAN27397.1"/>
    </source>
</evidence>
<dbReference type="PANTHER" id="PTHR43158:SF2">
    <property type="entry name" value="SKFA PEPTIDE EXPORT ATP-BINDING PROTEIN SKFE"/>
    <property type="match status" value="1"/>
</dbReference>
<dbReference type="PROSITE" id="PS50893">
    <property type="entry name" value="ABC_TRANSPORTER_2"/>
    <property type="match status" value="2"/>
</dbReference>
<proteinExistence type="predicted"/>
<keyword evidence="1" id="KW-0547">Nucleotide-binding</keyword>
<evidence type="ECO:0000256" key="2">
    <source>
        <dbReference type="ARBA" id="ARBA00022840"/>
    </source>
</evidence>
<dbReference type="InterPro" id="IPR003593">
    <property type="entry name" value="AAA+_ATPase"/>
</dbReference>
<dbReference type="InterPro" id="IPR027417">
    <property type="entry name" value="P-loop_NTPase"/>
</dbReference>
<feature type="domain" description="ABC transporter" evidence="3">
    <location>
        <begin position="265"/>
        <end position="490"/>
    </location>
</feature>
<accession>A0A3C1KL42</accession>
<protein>
    <submittedName>
        <fullName evidence="4">ABC transporter ATP-binding protein</fullName>
    </submittedName>
</protein>
<dbReference type="GO" id="GO:0005524">
    <property type="term" value="F:ATP binding"/>
    <property type="evidence" value="ECO:0007669"/>
    <property type="project" value="UniProtKB-KW"/>
</dbReference>
<comment type="caution">
    <text evidence="4">The sequence shown here is derived from an EMBL/GenBank/DDBJ whole genome shotgun (WGS) entry which is preliminary data.</text>
</comment>
<dbReference type="SMART" id="SM00382">
    <property type="entry name" value="AAA"/>
    <property type="match status" value="2"/>
</dbReference>
<dbReference type="CDD" id="cd00267">
    <property type="entry name" value="ABC_ATPase"/>
    <property type="match status" value="1"/>
</dbReference>
<feature type="domain" description="ABC transporter" evidence="3">
    <location>
        <begin position="8"/>
        <end position="242"/>
    </location>
</feature>
<dbReference type="SUPFAM" id="SSF52540">
    <property type="entry name" value="P-loop containing nucleoside triphosphate hydrolases"/>
    <property type="match status" value="2"/>
</dbReference>
<dbReference type="GO" id="GO:0016887">
    <property type="term" value="F:ATP hydrolysis activity"/>
    <property type="evidence" value="ECO:0007669"/>
    <property type="project" value="InterPro"/>
</dbReference>
<dbReference type="STRING" id="1121937.GCA_000423125_02720"/>
<dbReference type="Gene3D" id="3.40.50.300">
    <property type="entry name" value="P-loop containing nucleotide triphosphate hydrolases"/>
    <property type="match status" value="2"/>
</dbReference>